<organism evidence="1 2">
    <name type="scientific">Funneliformis geosporum</name>
    <dbReference type="NCBI Taxonomy" id="1117311"/>
    <lineage>
        <taxon>Eukaryota</taxon>
        <taxon>Fungi</taxon>
        <taxon>Fungi incertae sedis</taxon>
        <taxon>Mucoromycota</taxon>
        <taxon>Glomeromycotina</taxon>
        <taxon>Glomeromycetes</taxon>
        <taxon>Glomerales</taxon>
        <taxon>Glomeraceae</taxon>
        <taxon>Funneliformis</taxon>
    </lineage>
</organism>
<evidence type="ECO:0000313" key="1">
    <source>
        <dbReference type="EMBL" id="CAI2187667.1"/>
    </source>
</evidence>
<proteinExistence type="predicted"/>
<comment type="caution">
    <text evidence="1">The sequence shown here is derived from an EMBL/GenBank/DDBJ whole genome shotgun (WGS) entry which is preliminary data.</text>
</comment>
<evidence type="ECO:0000313" key="2">
    <source>
        <dbReference type="Proteomes" id="UP001153678"/>
    </source>
</evidence>
<gene>
    <name evidence="1" type="ORF">FWILDA_LOCUS13196</name>
</gene>
<accession>A0A9W4T0I2</accession>
<keyword evidence="2" id="KW-1185">Reference proteome</keyword>
<reference evidence="1" key="1">
    <citation type="submission" date="2022-08" db="EMBL/GenBank/DDBJ databases">
        <authorList>
            <person name="Kallberg Y."/>
            <person name="Tangrot J."/>
            <person name="Rosling A."/>
        </authorList>
    </citation>
    <scope>NUCLEOTIDE SEQUENCE</scope>
    <source>
        <strain evidence="1">Wild A</strain>
    </source>
</reference>
<sequence length="120" mass="13885">MFAEELALRNLIDSLEIVNLIRLVLYLKEFADCQTLKLLEMKWECLRDILWSTEPIQSVNNREDLDVLLEGFSVMSAKQNLTMPEEAKKNICELEYFGIRELEITSNSAAVTSLMFSYLS</sequence>
<dbReference type="OrthoDB" id="2372242at2759"/>
<dbReference type="EMBL" id="CAMKVN010004747">
    <property type="protein sequence ID" value="CAI2187667.1"/>
    <property type="molecule type" value="Genomic_DNA"/>
</dbReference>
<protein>
    <submittedName>
        <fullName evidence="1">703_t:CDS:1</fullName>
    </submittedName>
</protein>
<dbReference type="Proteomes" id="UP001153678">
    <property type="component" value="Unassembled WGS sequence"/>
</dbReference>
<dbReference type="AlphaFoldDB" id="A0A9W4T0I2"/>
<name>A0A9W4T0I2_9GLOM</name>